<organism evidence="1 2">
    <name type="scientific">Colletotrichum siamense</name>
    <name type="common">Anthracnose fungus</name>
    <dbReference type="NCBI Taxonomy" id="690259"/>
    <lineage>
        <taxon>Eukaryota</taxon>
        <taxon>Fungi</taxon>
        <taxon>Dikarya</taxon>
        <taxon>Ascomycota</taxon>
        <taxon>Pezizomycotina</taxon>
        <taxon>Sordariomycetes</taxon>
        <taxon>Hypocreomycetidae</taxon>
        <taxon>Glomerellales</taxon>
        <taxon>Glomerellaceae</taxon>
        <taxon>Colletotrichum</taxon>
        <taxon>Colletotrichum gloeosporioides species complex</taxon>
    </lineage>
</organism>
<dbReference type="Proteomes" id="UP000711996">
    <property type="component" value="Unassembled WGS sequence"/>
</dbReference>
<keyword evidence="2" id="KW-1185">Reference proteome</keyword>
<sequence>MGQGSHHEWDQ</sequence>
<proteinExistence type="predicted"/>
<evidence type="ECO:0000313" key="1">
    <source>
        <dbReference type="EMBL" id="KAF4856438.1"/>
    </source>
</evidence>
<dbReference type="EMBL" id="QPMT01000028">
    <property type="protein sequence ID" value="KAF4856438.1"/>
    <property type="molecule type" value="Genomic_DNA"/>
</dbReference>
<name>A0A9P5K3D2_COLSI</name>
<gene>
    <name evidence="1" type="ORF">CGCSCA2_v008601</name>
</gene>
<accession>A0A9P5K3D2</accession>
<evidence type="ECO:0000313" key="2">
    <source>
        <dbReference type="Proteomes" id="UP000711996"/>
    </source>
</evidence>
<comment type="caution">
    <text evidence="1">The sequence shown here is derived from an EMBL/GenBank/DDBJ whole genome shotgun (WGS) entry which is preliminary data.</text>
</comment>
<protein>
    <submittedName>
        <fullName evidence="1">Uncharacterized protein</fullName>
    </submittedName>
</protein>
<reference evidence="1" key="1">
    <citation type="submission" date="2019-06" db="EMBL/GenBank/DDBJ databases">
        <authorList>
            <person name="Gan P."/>
            <person name="Shirasu K."/>
        </authorList>
    </citation>
    <scope>NUCLEOTIDE SEQUENCE [LARGE SCALE GENOMIC DNA]</scope>
    <source>
        <strain evidence="1">CAD2</strain>
    </source>
</reference>